<dbReference type="EMBL" id="JQBQ01000002">
    <property type="protein sequence ID" value="KRN92977.1"/>
    <property type="molecule type" value="Genomic_DNA"/>
</dbReference>
<feature type="transmembrane region" description="Helical" evidence="1">
    <location>
        <begin position="83"/>
        <end position="99"/>
    </location>
</feature>
<evidence type="ECO:0000256" key="1">
    <source>
        <dbReference type="SAM" id="Phobius"/>
    </source>
</evidence>
<keyword evidence="1" id="KW-0472">Membrane</keyword>
<accession>A0A0R2KTX9</accession>
<name>A0A0R2KTX9_LACAM</name>
<comment type="caution">
    <text evidence="3">The sequence shown here is derived from an EMBL/GenBank/DDBJ whole genome shotgun (WGS) entry which is preliminary data.</text>
</comment>
<sequence>MDKFHFTKWEKIFLVLAFLVILMLFVSSSMTYQQQELHEGVMNKRFGWLENIVAAWNFTYGGRVHNVQVDGRAGLAQFVLRKMAHFGSYFLLGGFGYLGMRRIFKIKWVAPILTWFITIALAAFDEYHQFLTGDRTPSVHDVMLDGLGALCAILLVMLVLFIRNKYLAKKKQFKYLTPLNF</sequence>
<dbReference type="Proteomes" id="UP000051529">
    <property type="component" value="Unassembled WGS sequence"/>
</dbReference>
<evidence type="ECO:0000313" key="3">
    <source>
        <dbReference type="EMBL" id="KRN92977.1"/>
    </source>
</evidence>
<evidence type="ECO:0000259" key="2">
    <source>
        <dbReference type="Pfam" id="PF04892"/>
    </source>
</evidence>
<feature type="transmembrane region" description="Helical" evidence="1">
    <location>
        <begin position="12"/>
        <end position="32"/>
    </location>
</feature>
<dbReference type="InterPro" id="IPR016747">
    <property type="entry name" value="Phosphotransbutyrylase"/>
</dbReference>
<dbReference type="AlphaFoldDB" id="A0A0R2KTX9"/>
<feature type="transmembrane region" description="Helical" evidence="1">
    <location>
        <begin position="144"/>
        <end position="162"/>
    </location>
</feature>
<reference evidence="3 4" key="1">
    <citation type="journal article" date="2015" name="Genome Announc.">
        <title>Expanding the biotechnology potential of lactobacilli through comparative genomics of 213 strains and associated genera.</title>
        <authorList>
            <person name="Sun Z."/>
            <person name="Harris H.M."/>
            <person name="McCann A."/>
            <person name="Guo C."/>
            <person name="Argimon S."/>
            <person name="Zhang W."/>
            <person name="Yang X."/>
            <person name="Jeffery I.B."/>
            <person name="Cooney J.C."/>
            <person name="Kagawa T.F."/>
            <person name="Liu W."/>
            <person name="Song Y."/>
            <person name="Salvetti E."/>
            <person name="Wrobel A."/>
            <person name="Rasinkangas P."/>
            <person name="Parkhill J."/>
            <person name="Rea M.C."/>
            <person name="O'Sullivan O."/>
            <person name="Ritari J."/>
            <person name="Douillard F.P."/>
            <person name="Paul Ross R."/>
            <person name="Yang R."/>
            <person name="Briner A.E."/>
            <person name="Felis G.E."/>
            <person name="de Vos W.M."/>
            <person name="Barrangou R."/>
            <person name="Klaenhammer T.R."/>
            <person name="Caufield P.W."/>
            <person name="Cui Y."/>
            <person name="Zhang H."/>
            <person name="O'Toole P.W."/>
        </authorList>
    </citation>
    <scope>NUCLEOTIDE SEQUENCE [LARGE SCALE GENOMIC DNA]</scope>
    <source>
        <strain evidence="3 4">DSM 16698</strain>
    </source>
</reference>
<dbReference type="Pfam" id="PF04892">
    <property type="entry name" value="VanZ"/>
    <property type="match status" value="1"/>
</dbReference>
<dbReference type="RefSeq" id="WP_056984947.1">
    <property type="nucleotide sequence ID" value="NZ_JQBQ01000002.1"/>
</dbReference>
<dbReference type="InterPro" id="IPR006976">
    <property type="entry name" value="VanZ-like"/>
</dbReference>
<evidence type="ECO:0000313" key="4">
    <source>
        <dbReference type="Proteomes" id="UP000051529"/>
    </source>
</evidence>
<gene>
    <name evidence="3" type="ORF">IV44_GL000564</name>
</gene>
<feature type="transmembrane region" description="Helical" evidence="1">
    <location>
        <begin position="106"/>
        <end position="124"/>
    </location>
</feature>
<feature type="domain" description="VanZ-like" evidence="2">
    <location>
        <begin position="13"/>
        <end position="159"/>
    </location>
</feature>
<dbReference type="PIRSF" id="PIRSF019083">
    <property type="entry name" value="UCP019083_VanZ"/>
    <property type="match status" value="1"/>
</dbReference>
<dbReference type="PATRIC" id="fig|695563.3.peg.614"/>
<keyword evidence="1" id="KW-0812">Transmembrane</keyword>
<protein>
    <submittedName>
        <fullName evidence="3">Integral membrane protein</fullName>
    </submittedName>
</protein>
<dbReference type="NCBIfam" id="NF037970">
    <property type="entry name" value="vanZ_1"/>
    <property type="match status" value="1"/>
</dbReference>
<keyword evidence="1" id="KW-1133">Transmembrane helix</keyword>
<organism evidence="3 4">
    <name type="scientific">Lactobacillus amylovorus subsp. animalium DSM 16698</name>
    <dbReference type="NCBI Taxonomy" id="695563"/>
    <lineage>
        <taxon>Bacteria</taxon>
        <taxon>Bacillati</taxon>
        <taxon>Bacillota</taxon>
        <taxon>Bacilli</taxon>
        <taxon>Lactobacillales</taxon>
        <taxon>Lactobacillaceae</taxon>
        <taxon>Lactobacillus</taxon>
        <taxon>Lactobacillus amylovorus subsp. animalium</taxon>
    </lineage>
</organism>
<proteinExistence type="predicted"/>